<keyword evidence="7 10" id="KW-0694">RNA-binding</keyword>
<feature type="compositionally biased region" description="Acidic residues" evidence="12">
    <location>
        <begin position="59"/>
        <end position="69"/>
    </location>
</feature>
<dbReference type="InterPro" id="IPR029063">
    <property type="entry name" value="SAM-dependent_MTases_sf"/>
</dbReference>
<dbReference type="SUPFAM" id="SSF53335">
    <property type="entry name" value="S-adenosyl-L-methionine-dependent methyltransferases"/>
    <property type="match status" value="1"/>
</dbReference>
<feature type="region of interest" description="Disordered" evidence="12">
    <location>
        <begin position="1"/>
        <end position="112"/>
    </location>
</feature>
<feature type="binding site" evidence="10">
    <location>
        <begin position="337"/>
        <end position="343"/>
    </location>
    <ligand>
        <name>S-adenosyl-L-methionine</name>
        <dbReference type="ChEBI" id="CHEBI:59789"/>
    </ligand>
</feature>
<dbReference type="EMBL" id="FQNF01000004">
    <property type="protein sequence ID" value="SGZ38148.1"/>
    <property type="molecule type" value="Genomic_DNA"/>
</dbReference>
<comment type="subcellular location">
    <subcellularLocation>
        <location evidence="1">Nucleus</location>
        <location evidence="1">Nucleolus</location>
    </subcellularLocation>
</comment>
<dbReference type="GO" id="GO:1902626">
    <property type="term" value="P:assembly of large subunit precursor of preribosome"/>
    <property type="evidence" value="ECO:0007669"/>
    <property type="project" value="EnsemblFungi"/>
</dbReference>
<feature type="compositionally biased region" description="Basic and acidic residues" evidence="12">
    <location>
        <begin position="70"/>
        <end position="82"/>
    </location>
</feature>
<evidence type="ECO:0000256" key="5">
    <source>
        <dbReference type="ARBA" id="ARBA00022679"/>
    </source>
</evidence>
<reference evidence="15" key="1">
    <citation type="submission" date="2016-11" db="EMBL/GenBank/DDBJ databases">
        <authorList>
            <person name="Guldener U."/>
        </authorList>
    </citation>
    <scope>NUCLEOTIDE SEQUENCE [LARGE SCALE GENOMIC DNA]</scope>
</reference>
<dbReference type="FunFam" id="3.30.70.1170:FF:000001">
    <property type="entry name" value="Ribosomal RNA methyltransferase Nop2"/>
    <property type="match status" value="1"/>
</dbReference>
<protein>
    <recommendedName>
        <fullName evidence="9">Nucleolar protein 2</fullName>
    </recommendedName>
</protein>
<evidence type="ECO:0000259" key="13">
    <source>
        <dbReference type="PROSITE" id="PS51686"/>
    </source>
</evidence>
<dbReference type="Proteomes" id="UP000183365">
    <property type="component" value="Unassembled WGS sequence"/>
</dbReference>
<proteinExistence type="inferred from homology"/>
<dbReference type="AlphaFoldDB" id="A0A1L0AX40"/>
<dbReference type="NCBIfam" id="TIGR00446">
    <property type="entry name" value="nop2p"/>
    <property type="match status" value="1"/>
</dbReference>
<evidence type="ECO:0000256" key="1">
    <source>
        <dbReference type="ARBA" id="ARBA00004604"/>
    </source>
</evidence>
<dbReference type="OrthoDB" id="3972801at2759"/>
<dbReference type="GO" id="GO:0070475">
    <property type="term" value="P:rRNA base methylation"/>
    <property type="evidence" value="ECO:0007669"/>
    <property type="project" value="EnsemblFungi"/>
</dbReference>
<accession>A0A1L0AX40</accession>
<dbReference type="PANTHER" id="PTHR22807:SF30">
    <property type="entry name" value="28S RRNA (CYTOSINE(4447)-C(5))-METHYLTRANSFERASE-RELATED"/>
    <property type="match status" value="1"/>
</dbReference>
<evidence type="ECO:0000256" key="6">
    <source>
        <dbReference type="ARBA" id="ARBA00022691"/>
    </source>
</evidence>
<feature type="binding site" evidence="10">
    <location>
        <position position="388"/>
    </location>
    <ligand>
        <name>S-adenosyl-L-methionine</name>
        <dbReference type="ChEBI" id="CHEBI:59789"/>
    </ligand>
</feature>
<name>A0A1L0AX40_9ASCO</name>
<dbReference type="InterPro" id="IPR011023">
    <property type="entry name" value="Nop2p"/>
</dbReference>
<gene>
    <name evidence="14" type="ORF">HGUI_00348</name>
</gene>
<dbReference type="PROSITE" id="PS01153">
    <property type="entry name" value="NOL1_NOP2_SUN"/>
    <property type="match status" value="1"/>
</dbReference>
<dbReference type="InterPro" id="IPR001678">
    <property type="entry name" value="MeTrfase_RsmB-F_NOP2_dom"/>
</dbReference>
<feature type="binding site" evidence="10">
    <location>
        <position position="361"/>
    </location>
    <ligand>
        <name>S-adenosyl-L-methionine</name>
        <dbReference type="ChEBI" id="CHEBI:59789"/>
    </ligand>
</feature>
<dbReference type="Gene3D" id="3.40.50.150">
    <property type="entry name" value="Vaccinia Virus protein VP39"/>
    <property type="match status" value="1"/>
</dbReference>
<keyword evidence="8" id="KW-0539">Nucleus</keyword>
<evidence type="ECO:0000256" key="9">
    <source>
        <dbReference type="ARBA" id="ARBA00082314"/>
    </source>
</evidence>
<dbReference type="InterPro" id="IPR054728">
    <property type="entry name" value="RsmB-like_ferredoxin"/>
</dbReference>
<dbReference type="Gene3D" id="3.30.70.1170">
    <property type="entry name" value="Sun protein, domain 3"/>
    <property type="match status" value="1"/>
</dbReference>
<keyword evidence="11" id="KW-0175">Coiled coil</keyword>
<evidence type="ECO:0000256" key="7">
    <source>
        <dbReference type="ARBA" id="ARBA00022884"/>
    </source>
</evidence>
<keyword evidence="15" id="KW-1185">Reference proteome</keyword>
<evidence type="ECO:0000256" key="3">
    <source>
        <dbReference type="ARBA" id="ARBA00022517"/>
    </source>
</evidence>
<dbReference type="PRINTS" id="PR02012">
    <property type="entry name" value="RCMTNOP2"/>
</dbReference>
<dbReference type="InterPro" id="IPR049560">
    <property type="entry name" value="MeTrfase_RsmB-F_NOP2_cat"/>
</dbReference>
<feature type="compositionally biased region" description="Basic and acidic residues" evidence="12">
    <location>
        <begin position="33"/>
        <end position="42"/>
    </location>
</feature>
<keyword evidence="4 10" id="KW-0489">Methyltransferase</keyword>
<dbReference type="GO" id="GO:0009383">
    <property type="term" value="F:rRNA (cytosine-C5-)-methyltransferase activity"/>
    <property type="evidence" value="ECO:0007669"/>
    <property type="project" value="EnsemblFungi"/>
</dbReference>
<feature type="binding site" evidence="10">
    <location>
        <position position="405"/>
    </location>
    <ligand>
        <name>S-adenosyl-L-methionine</name>
        <dbReference type="ChEBI" id="CHEBI:59789"/>
    </ligand>
</feature>
<keyword evidence="6 10" id="KW-0949">S-adenosyl-L-methionine</keyword>
<feature type="active site" description="Nucleophile" evidence="10">
    <location>
        <position position="462"/>
    </location>
</feature>
<feature type="coiled-coil region" evidence="11">
    <location>
        <begin position="130"/>
        <end position="177"/>
    </location>
</feature>
<evidence type="ECO:0000313" key="15">
    <source>
        <dbReference type="Proteomes" id="UP000183365"/>
    </source>
</evidence>
<evidence type="ECO:0000256" key="10">
    <source>
        <dbReference type="PROSITE-ProRule" id="PRU01023"/>
    </source>
</evidence>
<evidence type="ECO:0000313" key="14">
    <source>
        <dbReference type="EMBL" id="SGZ38148.1"/>
    </source>
</evidence>
<dbReference type="InterPro" id="IPR023267">
    <property type="entry name" value="RCMT"/>
</dbReference>
<feature type="region of interest" description="Disordered" evidence="12">
    <location>
        <begin position="582"/>
        <end position="602"/>
    </location>
</feature>
<evidence type="ECO:0000256" key="11">
    <source>
        <dbReference type="SAM" id="Coils"/>
    </source>
</evidence>
<dbReference type="PRINTS" id="PR02008">
    <property type="entry name" value="RCMTFAMILY"/>
</dbReference>
<keyword evidence="5 10" id="KW-0808">Transferase</keyword>
<feature type="compositionally biased region" description="Basic residues" evidence="12">
    <location>
        <begin position="23"/>
        <end position="32"/>
    </location>
</feature>
<dbReference type="GO" id="GO:0030687">
    <property type="term" value="C:preribosome, large subunit precursor"/>
    <property type="evidence" value="ECO:0007669"/>
    <property type="project" value="EnsemblFungi"/>
</dbReference>
<evidence type="ECO:0000256" key="12">
    <source>
        <dbReference type="SAM" id="MobiDB-lite"/>
    </source>
</evidence>
<dbReference type="CDD" id="cd02440">
    <property type="entry name" value="AdoMet_MTases"/>
    <property type="match status" value="1"/>
</dbReference>
<dbReference type="GO" id="GO:0005730">
    <property type="term" value="C:nucleolus"/>
    <property type="evidence" value="ECO:0007669"/>
    <property type="project" value="UniProtKB-SubCell"/>
</dbReference>
<dbReference type="InterPro" id="IPR023273">
    <property type="entry name" value="RCMT_NOP2"/>
</dbReference>
<dbReference type="GO" id="GO:0000463">
    <property type="term" value="P:maturation of LSU-rRNA from tricistronic rRNA transcript (SSU-rRNA, 5.8S rRNA, LSU-rRNA)"/>
    <property type="evidence" value="ECO:0007669"/>
    <property type="project" value="EnsemblFungi"/>
</dbReference>
<feature type="domain" description="SAM-dependent MTase RsmB/NOP-type" evidence="13">
    <location>
        <begin position="244"/>
        <end position="533"/>
    </location>
</feature>
<dbReference type="InterPro" id="IPR018314">
    <property type="entry name" value="RsmB/NOL1/NOP2-like_CS"/>
</dbReference>
<organism evidence="14 15">
    <name type="scientific">Hanseniaspora guilliermondii</name>
    <dbReference type="NCBI Taxonomy" id="56406"/>
    <lineage>
        <taxon>Eukaryota</taxon>
        <taxon>Fungi</taxon>
        <taxon>Dikarya</taxon>
        <taxon>Ascomycota</taxon>
        <taxon>Saccharomycotina</taxon>
        <taxon>Saccharomycetes</taxon>
        <taxon>Saccharomycodales</taxon>
        <taxon>Saccharomycodaceae</taxon>
        <taxon>Hanseniaspora</taxon>
    </lineage>
</organism>
<dbReference type="Pfam" id="PF01189">
    <property type="entry name" value="Methyltr_RsmB-F"/>
    <property type="match status" value="1"/>
</dbReference>
<dbReference type="Pfam" id="PF22458">
    <property type="entry name" value="RsmF-B_ferredox"/>
    <property type="match status" value="1"/>
</dbReference>
<dbReference type="GO" id="GO:0003723">
    <property type="term" value="F:RNA binding"/>
    <property type="evidence" value="ECO:0007669"/>
    <property type="project" value="UniProtKB-UniRule"/>
</dbReference>
<dbReference type="PANTHER" id="PTHR22807">
    <property type="entry name" value="NOP2 YEAST -RELATED NOL1/NOP2/FMU SUN DOMAIN-CONTAINING"/>
    <property type="match status" value="1"/>
</dbReference>
<comment type="similarity">
    <text evidence="2 10">Belongs to the class I-like SAM-binding methyltransferase superfamily. RsmB/NOP family.</text>
</comment>
<sequence>MGSRQLKNRQRDPPSLDEFQARKSNKNKKSKRSNKESTEESSKHKKQKKSSHKDKEIEEPVEEENLPEVDYDKLAKESKALFDDDIEEDLQDEFDLEQEYENDEDEDNNNQIQWSDDEEMSDNDIEKLNMDNIEKLSAKLDKQDQEIQEEAEMELQEQNLQEKITDVLLNDDELEENEDLTTTRTRMLEIVKILENFSTLADPTKSRSQYTERLLKDIVKYFGYTEFLAEKLFQLFSPTEAIEFFEANEVSRPVTIRTNTLKTKRRDLAQSLVNKGVNLQPIPGNWSKTGLQVFESGIPIGATPEYLSGQYILQAASSFLPCIALDPQEGERILDMASAPGGKTTYISAMMKNTGVVFANDFNAKRTKSLIANIHRLGCTNTIVCNYDAREFPKVIGGFDRILLDAPCTGTGVIGKDPNVKLNRTPKDFMDIPHLQKQLLLSAIDSVDCNSKTGGVIVYSTCSVAVEEDEAVIDYALRKRPNVKLVDTGLAIGKEAFTSYRGKKFHQSVSLARRYYPHAYNVDGFFVAKFVKTGPSKFDDNKSSAKEKEFQAQKELEAESIINDDFAEFDDEEDEHYIKKSKKEALKKKGINPKSGKKKEDK</sequence>
<keyword evidence="3" id="KW-0690">Ribosome biogenesis</keyword>
<feature type="compositionally biased region" description="Acidic residues" evidence="12">
    <location>
        <begin position="83"/>
        <end position="108"/>
    </location>
</feature>
<evidence type="ECO:0000256" key="4">
    <source>
        <dbReference type="ARBA" id="ARBA00022603"/>
    </source>
</evidence>
<feature type="compositionally biased region" description="Basic residues" evidence="12">
    <location>
        <begin position="43"/>
        <end position="52"/>
    </location>
</feature>
<dbReference type="PROSITE" id="PS51686">
    <property type="entry name" value="SAM_MT_RSMB_NOP"/>
    <property type="match status" value="1"/>
</dbReference>
<evidence type="ECO:0000256" key="8">
    <source>
        <dbReference type="ARBA" id="ARBA00023242"/>
    </source>
</evidence>
<evidence type="ECO:0000256" key="2">
    <source>
        <dbReference type="ARBA" id="ARBA00007494"/>
    </source>
</evidence>
<dbReference type="VEuPathDB" id="FungiDB:HGUI_00348"/>